<dbReference type="GO" id="GO:0098542">
    <property type="term" value="P:defense response to other organism"/>
    <property type="evidence" value="ECO:0007669"/>
    <property type="project" value="InterPro"/>
</dbReference>
<comment type="subcellular location">
    <subcellularLocation>
        <location evidence="1">Membrane</location>
        <topology evidence="1">Single-pass membrane protein</topology>
    </subcellularLocation>
</comment>
<dbReference type="Proteomes" id="UP000596660">
    <property type="component" value="Unplaced"/>
</dbReference>
<keyword evidence="4" id="KW-0472">Membrane</keyword>
<dbReference type="OMA" id="YPANAYY"/>
<feature type="domain" description="Late embryogenesis abundant protein LEA-2 subgroup" evidence="5">
    <location>
        <begin position="96"/>
        <end position="190"/>
    </location>
</feature>
<dbReference type="InterPro" id="IPR004864">
    <property type="entry name" value="LEA_2"/>
</dbReference>
<keyword evidence="7" id="KW-1185">Reference proteome</keyword>
<sequence>MDSRKILDPNPLIPTLEPRRRPPNYVVLHLPFNLPTCDPPLRKKIYKTTLLLLIIATSTFVLWPSDPDVKIVRMRTHHVRIHTRPRISVDVSLDATVKVKNKAVYSMDYSKLDVAIGYRGKELGHVMSGGGHVRAKGSSYVDTKVEFTRVEVVRELIYLVEDLAKGFIQFDTVTQVDGFFGFAFFRVPLKGKISCEIVVSLKQQTLTSQNCYPELGEKRDA</sequence>
<dbReference type="InterPro" id="IPR044839">
    <property type="entry name" value="NDR1-like"/>
</dbReference>
<dbReference type="EnsemblPlants" id="AUR62016447-RA">
    <property type="protein sequence ID" value="AUR62016447-RA:cds"/>
    <property type="gene ID" value="AUR62016447"/>
</dbReference>
<evidence type="ECO:0000256" key="1">
    <source>
        <dbReference type="ARBA" id="ARBA00004167"/>
    </source>
</evidence>
<dbReference type="PANTHER" id="PTHR31234">
    <property type="entry name" value="LATE EMBRYOGENESIS ABUNDANT (LEA) HYDROXYPROLINE-RICH GLYCOPROTEIN FAMILY"/>
    <property type="match status" value="1"/>
</dbReference>
<evidence type="ECO:0000259" key="5">
    <source>
        <dbReference type="Pfam" id="PF03168"/>
    </source>
</evidence>
<dbReference type="GO" id="GO:0016020">
    <property type="term" value="C:membrane"/>
    <property type="evidence" value="ECO:0007669"/>
    <property type="project" value="UniProtKB-SubCell"/>
</dbReference>
<protein>
    <recommendedName>
        <fullName evidence="5">Late embryogenesis abundant protein LEA-2 subgroup domain-containing protein</fullName>
    </recommendedName>
</protein>
<dbReference type="Gene3D" id="2.60.40.1820">
    <property type="match status" value="1"/>
</dbReference>
<evidence type="ECO:0000256" key="2">
    <source>
        <dbReference type="ARBA" id="ARBA00022692"/>
    </source>
</evidence>
<proteinExistence type="predicted"/>
<organism evidence="6 7">
    <name type="scientific">Chenopodium quinoa</name>
    <name type="common">Quinoa</name>
    <dbReference type="NCBI Taxonomy" id="63459"/>
    <lineage>
        <taxon>Eukaryota</taxon>
        <taxon>Viridiplantae</taxon>
        <taxon>Streptophyta</taxon>
        <taxon>Embryophyta</taxon>
        <taxon>Tracheophyta</taxon>
        <taxon>Spermatophyta</taxon>
        <taxon>Magnoliopsida</taxon>
        <taxon>eudicotyledons</taxon>
        <taxon>Gunneridae</taxon>
        <taxon>Pentapetalae</taxon>
        <taxon>Caryophyllales</taxon>
        <taxon>Chenopodiaceae</taxon>
        <taxon>Chenopodioideae</taxon>
        <taxon>Atripliceae</taxon>
        <taxon>Chenopodium</taxon>
    </lineage>
</organism>
<reference evidence="6" key="1">
    <citation type="journal article" date="2017" name="Nature">
        <title>The genome of Chenopodium quinoa.</title>
        <authorList>
            <person name="Jarvis D.E."/>
            <person name="Ho Y.S."/>
            <person name="Lightfoot D.J."/>
            <person name="Schmoeckel S.M."/>
            <person name="Li B."/>
            <person name="Borm T.J.A."/>
            <person name="Ohyanagi H."/>
            <person name="Mineta K."/>
            <person name="Michell C.T."/>
            <person name="Saber N."/>
            <person name="Kharbatia N.M."/>
            <person name="Rupper R.R."/>
            <person name="Sharp A.R."/>
            <person name="Dally N."/>
            <person name="Boughton B.A."/>
            <person name="Woo Y.H."/>
            <person name="Gao G."/>
            <person name="Schijlen E.G.W.M."/>
            <person name="Guo X."/>
            <person name="Momin A.A."/>
            <person name="Negrao S."/>
            <person name="Al-Babili S."/>
            <person name="Gehring C."/>
            <person name="Roessner U."/>
            <person name="Jung C."/>
            <person name="Murphy K."/>
            <person name="Arold S.T."/>
            <person name="Gojobori T."/>
            <person name="van der Linden C.G."/>
            <person name="van Loo E.N."/>
            <person name="Jellen E.N."/>
            <person name="Maughan P.J."/>
            <person name="Tester M."/>
        </authorList>
    </citation>
    <scope>NUCLEOTIDE SEQUENCE [LARGE SCALE GENOMIC DNA]</scope>
    <source>
        <strain evidence="6">cv. PI 614886</strain>
    </source>
</reference>
<dbReference type="PANTHER" id="PTHR31234:SF69">
    <property type="entry name" value="EXPRESSED PROTEIN"/>
    <property type="match status" value="1"/>
</dbReference>
<dbReference type="Gramene" id="AUR62016447-RA">
    <property type="protein sequence ID" value="AUR62016447-RA:cds"/>
    <property type="gene ID" value="AUR62016447"/>
</dbReference>
<evidence type="ECO:0000256" key="3">
    <source>
        <dbReference type="ARBA" id="ARBA00022989"/>
    </source>
</evidence>
<accession>A0A803LNB8</accession>
<reference evidence="6" key="2">
    <citation type="submission" date="2021-03" db="UniProtKB">
        <authorList>
            <consortium name="EnsemblPlants"/>
        </authorList>
    </citation>
    <scope>IDENTIFICATION</scope>
</reference>
<dbReference type="SUPFAM" id="SSF117070">
    <property type="entry name" value="LEA14-like"/>
    <property type="match status" value="1"/>
</dbReference>
<dbReference type="Pfam" id="PF03168">
    <property type="entry name" value="LEA_2"/>
    <property type="match status" value="1"/>
</dbReference>
<dbReference type="OrthoDB" id="1414122at2759"/>
<dbReference type="RefSeq" id="XP_021736834.1">
    <property type="nucleotide sequence ID" value="XM_021881142.1"/>
</dbReference>
<evidence type="ECO:0000313" key="7">
    <source>
        <dbReference type="Proteomes" id="UP000596660"/>
    </source>
</evidence>
<name>A0A803LNB8_CHEQI</name>
<keyword evidence="3" id="KW-1133">Transmembrane helix</keyword>
<evidence type="ECO:0000313" key="6">
    <source>
        <dbReference type="EnsemblPlants" id="AUR62016447-RA:cds"/>
    </source>
</evidence>
<gene>
    <name evidence="6" type="primary">LOC110703345</name>
</gene>
<dbReference type="GeneID" id="110703345"/>
<evidence type="ECO:0000256" key="4">
    <source>
        <dbReference type="ARBA" id="ARBA00023136"/>
    </source>
</evidence>
<dbReference type="KEGG" id="cqi:110703345"/>
<keyword evidence="2" id="KW-0812">Transmembrane</keyword>
<dbReference type="AlphaFoldDB" id="A0A803LNB8"/>